<reference evidence="1 2" key="1">
    <citation type="journal article" date="2016" name="Sci. Rep.">
        <title>The Dendrobium catenatum Lindl. genome sequence provides insights into polysaccharide synthase, floral development and adaptive evolution.</title>
        <authorList>
            <person name="Zhang G.Q."/>
            <person name="Xu Q."/>
            <person name="Bian C."/>
            <person name="Tsai W.C."/>
            <person name="Yeh C.M."/>
            <person name="Liu K.W."/>
            <person name="Yoshida K."/>
            <person name="Zhang L.S."/>
            <person name="Chang S.B."/>
            <person name="Chen F."/>
            <person name="Shi Y."/>
            <person name="Su Y.Y."/>
            <person name="Zhang Y.Q."/>
            <person name="Chen L.J."/>
            <person name="Yin Y."/>
            <person name="Lin M."/>
            <person name="Huang H."/>
            <person name="Deng H."/>
            <person name="Wang Z.W."/>
            <person name="Zhu S.L."/>
            <person name="Zhao X."/>
            <person name="Deng C."/>
            <person name="Niu S.C."/>
            <person name="Huang J."/>
            <person name="Wang M."/>
            <person name="Liu G.H."/>
            <person name="Yang H.J."/>
            <person name="Xiao X.J."/>
            <person name="Hsiao Y.Y."/>
            <person name="Wu W.L."/>
            <person name="Chen Y.Y."/>
            <person name="Mitsuda N."/>
            <person name="Ohme-Takagi M."/>
            <person name="Luo Y.B."/>
            <person name="Van de Peer Y."/>
            <person name="Liu Z.J."/>
        </authorList>
    </citation>
    <scope>NUCLEOTIDE SEQUENCE [LARGE SCALE GENOMIC DNA]</scope>
    <source>
        <tissue evidence="1">The whole plant</tissue>
    </source>
</reference>
<name>A0A2I0W9V2_9ASPA</name>
<dbReference type="SUPFAM" id="SSF81383">
    <property type="entry name" value="F-box domain"/>
    <property type="match status" value="1"/>
</dbReference>
<accession>A0A2I0W9V2</accession>
<keyword evidence="2" id="KW-1185">Reference proteome</keyword>
<dbReference type="InterPro" id="IPR032675">
    <property type="entry name" value="LRR_dom_sf"/>
</dbReference>
<dbReference type="PANTHER" id="PTHR38926:SF2">
    <property type="entry name" value="F-BOX_LRR-REPEAT PROTEIN 21-RELATED"/>
    <property type="match status" value="1"/>
</dbReference>
<dbReference type="FunFam" id="1.20.1280.50:FF:000022">
    <property type="entry name" value="F-box protein FBW2"/>
    <property type="match status" value="1"/>
</dbReference>
<dbReference type="Proteomes" id="UP000233837">
    <property type="component" value="Unassembled WGS sequence"/>
</dbReference>
<reference evidence="1 2" key="2">
    <citation type="journal article" date="2017" name="Nature">
        <title>The Apostasia genome and the evolution of orchids.</title>
        <authorList>
            <person name="Zhang G.Q."/>
            <person name="Liu K.W."/>
            <person name="Li Z."/>
            <person name="Lohaus R."/>
            <person name="Hsiao Y.Y."/>
            <person name="Niu S.C."/>
            <person name="Wang J.Y."/>
            <person name="Lin Y.C."/>
            <person name="Xu Q."/>
            <person name="Chen L.J."/>
            <person name="Yoshida K."/>
            <person name="Fujiwara S."/>
            <person name="Wang Z.W."/>
            <person name="Zhang Y.Q."/>
            <person name="Mitsuda N."/>
            <person name="Wang M."/>
            <person name="Liu G.H."/>
            <person name="Pecoraro L."/>
            <person name="Huang H.X."/>
            <person name="Xiao X.J."/>
            <person name="Lin M."/>
            <person name="Wu X.Y."/>
            <person name="Wu W.L."/>
            <person name="Chen Y.Y."/>
            <person name="Chang S.B."/>
            <person name="Sakamoto S."/>
            <person name="Ohme-Takagi M."/>
            <person name="Yagi M."/>
            <person name="Zeng S.J."/>
            <person name="Shen C.Y."/>
            <person name="Yeh C.M."/>
            <person name="Luo Y.B."/>
            <person name="Tsai W.C."/>
            <person name="Van de Peer Y."/>
            <person name="Liu Z.J."/>
        </authorList>
    </citation>
    <scope>NUCLEOTIDE SEQUENCE [LARGE SCALE GENOMIC DNA]</scope>
    <source>
        <tissue evidence="1">The whole plant</tissue>
    </source>
</reference>
<proteinExistence type="predicted"/>
<gene>
    <name evidence="1" type="primary">FBW2</name>
    <name evidence="1" type="ORF">MA16_Dca017926</name>
</gene>
<organism evidence="1 2">
    <name type="scientific">Dendrobium catenatum</name>
    <dbReference type="NCBI Taxonomy" id="906689"/>
    <lineage>
        <taxon>Eukaryota</taxon>
        <taxon>Viridiplantae</taxon>
        <taxon>Streptophyta</taxon>
        <taxon>Embryophyta</taxon>
        <taxon>Tracheophyta</taxon>
        <taxon>Spermatophyta</taxon>
        <taxon>Magnoliopsida</taxon>
        <taxon>Liliopsida</taxon>
        <taxon>Asparagales</taxon>
        <taxon>Orchidaceae</taxon>
        <taxon>Epidendroideae</taxon>
        <taxon>Malaxideae</taxon>
        <taxon>Dendrobiinae</taxon>
        <taxon>Dendrobium</taxon>
    </lineage>
</organism>
<dbReference type="AlphaFoldDB" id="A0A2I0W9V2"/>
<protein>
    <submittedName>
        <fullName evidence="1">F-box protein FBW2</fullName>
    </submittedName>
</protein>
<dbReference type="PANTHER" id="PTHR38926">
    <property type="entry name" value="F-BOX DOMAIN CONTAINING PROTEIN, EXPRESSED"/>
    <property type="match status" value="1"/>
</dbReference>
<dbReference type="Gene3D" id="3.80.10.10">
    <property type="entry name" value="Ribonuclease Inhibitor"/>
    <property type="match status" value="1"/>
</dbReference>
<sequence length="350" mass="39709">MGDLADLRAWEELIPDALGLIFRNLSLKEILTVVPRVCKAWSLAVTGPYCWREIDIEEWSRRVEPEQIDAMLNLLVRRSCGSFRRLVVSGLPNDSLLCFIAEHLKLFETESSRNAYGDNIENNLGGVQKEYIAVVFKFGGIWVKTNVQHRKRYDGGKQRTVKVEKGELTVSALREEICRICPWLKGHPYNLSYYIYGTSPKEYKEMNSEVEEANFVKLSKDNMRAEIVITVQEVEEHDSNSYLMEFVSSENMVECSYNDVLNAPILCSKDIAVGTLFLDALRFKNALRSVAIRDNFGLVCRGCWRCEGSSFCLGFDAVNLSAPALYIRGNRCCCVHEGLNAPLVAEQFSL</sequence>
<evidence type="ECO:0000313" key="2">
    <source>
        <dbReference type="Proteomes" id="UP000233837"/>
    </source>
</evidence>
<dbReference type="InterPro" id="IPR036047">
    <property type="entry name" value="F-box-like_dom_sf"/>
</dbReference>
<evidence type="ECO:0000313" key="1">
    <source>
        <dbReference type="EMBL" id="PKU72437.1"/>
    </source>
</evidence>
<dbReference type="EMBL" id="KZ502837">
    <property type="protein sequence ID" value="PKU72437.1"/>
    <property type="molecule type" value="Genomic_DNA"/>
</dbReference>